<dbReference type="RefSeq" id="WP_005683853.1">
    <property type="nucleotide sequence ID" value="NZ_ADNC01000027.1"/>
</dbReference>
<dbReference type="STRING" id="747682.MALL_0274"/>
<keyword evidence="1" id="KW-1133">Transmembrane helix</keyword>
<accession>D4XWZ0</accession>
<gene>
    <name evidence="2" type="ORF">MALL_0274</name>
</gene>
<evidence type="ECO:0000256" key="1">
    <source>
        <dbReference type="SAM" id="Phobius"/>
    </source>
</evidence>
<evidence type="ECO:0000313" key="3">
    <source>
        <dbReference type="Proteomes" id="UP000004757"/>
    </source>
</evidence>
<dbReference type="eggNOG" id="ENOG5031YNN">
    <property type="taxonomic scope" value="Bacteria"/>
</dbReference>
<dbReference type="OrthoDB" id="398649at2"/>
<protein>
    <submittedName>
        <fullName evidence="2">Uncharacterized protein</fullName>
    </submittedName>
</protein>
<evidence type="ECO:0000313" key="2">
    <source>
        <dbReference type="EMBL" id="EFF41232.1"/>
    </source>
</evidence>
<reference evidence="2 3" key="1">
    <citation type="submission" date="2010-03" db="EMBL/GenBank/DDBJ databases">
        <authorList>
            <person name="Glass J.I."/>
            <person name="Benders G.A."/>
            <person name="Durkin A.S."/>
            <person name="Farmerie W.G."/>
            <person name="Hlavinka K."/>
            <person name="Hostetler J."/>
            <person name="Jackson J."/>
            <person name="May M.A."/>
            <person name="Miller R.H."/>
            <person name="Paralanov V."/>
            <person name="Radune D."/>
            <person name="Szczypinski B."/>
            <person name="Brown D.R."/>
        </authorList>
    </citation>
    <scope>NUCLEOTIDE SEQUENCE [LARGE SCALE GENOMIC DNA]</scope>
    <source>
        <strain evidence="2 3">A21JP2</strain>
    </source>
</reference>
<keyword evidence="1" id="KW-0472">Membrane</keyword>
<keyword evidence="1" id="KW-0812">Transmembrane</keyword>
<dbReference type="AlphaFoldDB" id="D4XWZ0"/>
<proteinExistence type="predicted"/>
<sequence length="222" mass="26359">MVQDNSTIRTALIVSAIVFVIFSWTLVIAFRIKAQKMRKKILQEESRKTFEELSSLRSDMGTLPYKIKDYLKSKVDDYDLESFINTFYKNNYKTSLIDYEQDIFALTAFQEKTKSFAYFNSETFNIIQWNDLVEKFKDSINYTPRVYNNEKVDLIIVKSKNISNHEIFKKYYSNLNLNGMLIIDQKNQSSHDKKIITNHLKDQNIVFEFSHVKSQFLYIVKK</sequence>
<feature type="transmembrane region" description="Helical" evidence="1">
    <location>
        <begin position="12"/>
        <end position="32"/>
    </location>
</feature>
<organism evidence="2 3">
    <name type="scientific">Mycoplasmopsis alligatoris A21JP2</name>
    <dbReference type="NCBI Taxonomy" id="747682"/>
    <lineage>
        <taxon>Bacteria</taxon>
        <taxon>Bacillati</taxon>
        <taxon>Mycoplasmatota</taxon>
        <taxon>Mycoplasmoidales</taxon>
        <taxon>Metamycoplasmataceae</taxon>
        <taxon>Mycoplasmopsis</taxon>
    </lineage>
</organism>
<dbReference type="Proteomes" id="UP000004757">
    <property type="component" value="Unassembled WGS sequence"/>
</dbReference>
<keyword evidence="3" id="KW-1185">Reference proteome</keyword>
<dbReference type="EMBL" id="ADNC01000027">
    <property type="protein sequence ID" value="EFF41232.1"/>
    <property type="molecule type" value="Genomic_DNA"/>
</dbReference>
<name>D4XWZ0_9BACT</name>
<comment type="caution">
    <text evidence="2">The sequence shown here is derived from an EMBL/GenBank/DDBJ whole genome shotgun (WGS) entry which is preliminary data.</text>
</comment>
<dbReference type="NCBIfam" id="NF045844">
    <property type="entry name" value="BC85_0335_fam"/>
    <property type="match status" value="1"/>
</dbReference>